<keyword evidence="3 5" id="KW-1133">Transmembrane helix</keyword>
<evidence type="ECO:0000313" key="7">
    <source>
        <dbReference type="Proteomes" id="UP000008370"/>
    </source>
</evidence>
<evidence type="ECO:0000256" key="3">
    <source>
        <dbReference type="ARBA" id="ARBA00022989"/>
    </source>
</evidence>
<evidence type="ECO:0000256" key="2">
    <source>
        <dbReference type="ARBA" id="ARBA00022692"/>
    </source>
</evidence>
<accession>K5VLS6</accession>
<evidence type="ECO:0000256" key="5">
    <source>
        <dbReference type="SAM" id="Phobius"/>
    </source>
</evidence>
<keyword evidence="2 5" id="KW-0812">Transmembrane</keyword>
<dbReference type="GO" id="GO:0005886">
    <property type="term" value="C:plasma membrane"/>
    <property type="evidence" value="ECO:0007669"/>
    <property type="project" value="TreeGrafter"/>
</dbReference>
<feature type="transmembrane region" description="Helical" evidence="5">
    <location>
        <begin position="210"/>
        <end position="231"/>
    </location>
</feature>
<reference evidence="6 7" key="1">
    <citation type="journal article" date="2012" name="BMC Genomics">
        <title>Comparative genomics of the white-rot fungi, Phanerochaete carnosa and P. chrysosporium, to elucidate the genetic basis of the distinct wood types they colonize.</title>
        <authorList>
            <person name="Suzuki H."/>
            <person name="MacDonald J."/>
            <person name="Syed K."/>
            <person name="Salamov A."/>
            <person name="Hori C."/>
            <person name="Aerts A."/>
            <person name="Henrissat B."/>
            <person name="Wiebenga A."/>
            <person name="vanKuyk P.A."/>
            <person name="Barry K."/>
            <person name="Lindquist E."/>
            <person name="LaButti K."/>
            <person name="Lapidus A."/>
            <person name="Lucas S."/>
            <person name="Coutinho P."/>
            <person name="Gong Y."/>
            <person name="Samejima M."/>
            <person name="Mahadevan R."/>
            <person name="Abou-Zaid M."/>
            <person name="de Vries R.P."/>
            <person name="Igarashi K."/>
            <person name="Yadav J.S."/>
            <person name="Grigoriev I.V."/>
            <person name="Master E.R."/>
        </authorList>
    </citation>
    <scope>NUCLEOTIDE SEQUENCE [LARGE SCALE GENOMIC DNA]</scope>
    <source>
        <strain evidence="6 7">HHB-10118-sp</strain>
    </source>
</reference>
<evidence type="ECO:0000313" key="6">
    <source>
        <dbReference type="EMBL" id="EKM52353.1"/>
    </source>
</evidence>
<dbReference type="EMBL" id="JH930475">
    <property type="protein sequence ID" value="EKM52353.1"/>
    <property type="molecule type" value="Genomic_DNA"/>
</dbReference>
<proteinExistence type="predicted"/>
<evidence type="ECO:0000256" key="4">
    <source>
        <dbReference type="ARBA" id="ARBA00023136"/>
    </source>
</evidence>
<dbReference type="InterPro" id="IPR036259">
    <property type="entry name" value="MFS_trans_sf"/>
</dbReference>
<name>K5VLS6_PHACS</name>
<protein>
    <submittedName>
        <fullName evidence="6">Uncharacterized protein</fullName>
    </submittedName>
</protein>
<dbReference type="AlphaFoldDB" id="K5VLS6"/>
<feature type="transmembrane region" description="Helical" evidence="5">
    <location>
        <begin position="93"/>
        <end position="112"/>
    </location>
</feature>
<sequence length="234" mass="25435">MFMLYEATLTKNPIITFALVSNRTSMSGYLQTFLLPVVSYNILYFGPVYFQACFGSSAICSGVLSLPLVTTLEPCLMLTGISITATKQYRPQLWLGWALYLAGMGGMLTLAVDTPFAHIAGFLVLQGVGSSMIYATTYFPILALLPIMENAHALVFFAFCRSFAPWLPICFVGEFPGGVSIAYSVIPVIGTLPELLRIEVRITFADSLDVLWHVCIGITGAGLLVSLLMGFNTL</sequence>
<evidence type="ECO:0000256" key="1">
    <source>
        <dbReference type="ARBA" id="ARBA00004141"/>
    </source>
</evidence>
<dbReference type="InParanoid" id="K5VLS6"/>
<dbReference type="GO" id="GO:0022857">
    <property type="term" value="F:transmembrane transporter activity"/>
    <property type="evidence" value="ECO:0007669"/>
    <property type="project" value="TreeGrafter"/>
</dbReference>
<dbReference type="HOGENOM" id="CLU_000960_12_0_1"/>
<feature type="transmembrane region" description="Helical" evidence="5">
    <location>
        <begin position="132"/>
        <end position="159"/>
    </location>
</feature>
<dbReference type="OrthoDB" id="2751783at2759"/>
<gene>
    <name evidence="6" type="ORF">PHACADRAFT_198414</name>
</gene>
<dbReference type="PANTHER" id="PTHR23501">
    <property type="entry name" value="MAJOR FACILITATOR SUPERFAMILY"/>
    <property type="match status" value="1"/>
</dbReference>
<dbReference type="SUPFAM" id="SSF103473">
    <property type="entry name" value="MFS general substrate transporter"/>
    <property type="match status" value="1"/>
</dbReference>
<dbReference type="GeneID" id="18911329"/>
<dbReference type="RefSeq" id="XP_007398700.1">
    <property type="nucleotide sequence ID" value="XM_007398638.1"/>
</dbReference>
<dbReference type="KEGG" id="pco:PHACADRAFT_198414"/>
<dbReference type="PANTHER" id="PTHR23501:SF102">
    <property type="entry name" value="DRUG TRANSPORTER, PUTATIVE (AFU_ORTHOLOGUE AFUA_3G08530)-RELATED"/>
    <property type="match status" value="1"/>
</dbReference>
<comment type="subcellular location">
    <subcellularLocation>
        <location evidence="1">Membrane</location>
        <topology evidence="1">Multi-pass membrane protein</topology>
    </subcellularLocation>
</comment>
<feature type="transmembrane region" description="Helical" evidence="5">
    <location>
        <begin position="166"/>
        <end position="190"/>
    </location>
</feature>
<keyword evidence="7" id="KW-1185">Reference proteome</keyword>
<keyword evidence="4 5" id="KW-0472">Membrane</keyword>
<organism evidence="6 7">
    <name type="scientific">Phanerochaete carnosa (strain HHB-10118-sp)</name>
    <name type="common">White-rot fungus</name>
    <name type="synonym">Peniophora carnosa</name>
    <dbReference type="NCBI Taxonomy" id="650164"/>
    <lineage>
        <taxon>Eukaryota</taxon>
        <taxon>Fungi</taxon>
        <taxon>Dikarya</taxon>
        <taxon>Basidiomycota</taxon>
        <taxon>Agaricomycotina</taxon>
        <taxon>Agaricomycetes</taxon>
        <taxon>Polyporales</taxon>
        <taxon>Phanerochaetaceae</taxon>
        <taxon>Phanerochaete</taxon>
    </lineage>
</organism>
<dbReference type="Proteomes" id="UP000008370">
    <property type="component" value="Unassembled WGS sequence"/>
</dbReference>